<dbReference type="WBParaSite" id="SSLN_0001143001-mRNA-1">
    <property type="protein sequence ID" value="SSLN_0001143001-mRNA-1"/>
    <property type="gene ID" value="SSLN_0001143001"/>
</dbReference>
<sequence>MFFETTDMKSQRLAASFVEERCCQSNESKRGISLLNITGKFFAHVILNRLKVHPEQGLLPERQYSFHRHRGTTDKIATARQLQEKCQEMLIHFFSTFVDLSKAFDAVKREGIWRIRQKFTSPERFTHMVRHLHDCMIEHVTDNGAISEAFAETPRAKHGCFLALKFFINIFPVMLMDAYRAKRLSTFAYRSHVSKNTVHELLFADDRREHVNEHVPLRHRLRQLRTNQKRKENGGDAPATAQHSQQSFTVNGTQRQAVDAFSYLSRTFIRSANIDDFVTHRISRAS</sequence>
<dbReference type="OrthoDB" id="786357at2759"/>
<protein>
    <submittedName>
        <fullName evidence="5">Reverse transcriptase domain-containing protein</fullName>
    </submittedName>
</protein>
<organism evidence="5">
    <name type="scientific">Schistocephalus solidus</name>
    <name type="common">Tapeworm</name>
    <dbReference type="NCBI Taxonomy" id="70667"/>
    <lineage>
        <taxon>Eukaryota</taxon>
        <taxon>Metazoa</taxon>
        <taxon>Spiralia</taxon>
        <taxon>Lophotrochozoa</taxon>
        <taxon>Platyhelminthes</taxon>
        <taxon>Cestoda</taxon>
        <taxon>Eucestoda</taxon>
        <taxon>Diphyllobothriidea</taxon>
        <taxon>Diphyllobothriidae</taxon>
        <taxon>Schistocephalus</taxon>
    </lineage>
</organism>
<reference evidence="5" key="1">
    <citation type="submission" date="2016-06" db="UniProtKB">
        <authorList>
            <consortium name="WormBaseParasite"/>
        </authorList>
    </citation>
    <scope>IDENTIFICATION</scope>
</reference>
<evidence type="ECO:0000256" key="1">
    <source>
        <dbReference type="SAM" id="MobiDB-lite"/>
    </source>
</evidence>
<dbReference type="STRING" id="70667.A0A183T3F9"/>
<dbReference type="PANTHER" id="PTHR47027">
    <property type="entry name" value="REVERSE TRANSCRIPTASE DOMAIN-CONTAINING PROTEIN"/>
    <property type="match status" value="1"/>
</dbReference>
<proteinExistence type="predicted"/>
<keyword evidence="4" id="KW-1185">Reference proteome</keyword>
<dbReference type="InterPro" id="IPR000477">
    <property type="entry name" value="RT_dom"/>
</dbReference>
<dbReference type="Pfam" id="PF00078">
    <property type="entry name" value="RVT_1"/>
    <property type="match status" value="1"/>
</dbReference>
<name>A0A183T3F9_SCHSO</name>
<evidence type="ECO:0000259" key="2">
    <source>
        <dbReference type="Pfam" id="PF00078"/>
    </source>
</evidence>
<dbReference type="EMBL" id="UYSU01036233">
    <property type="protein sequence ID" value="VDL97392.1"/>
    <property type="molecule type" value="Genomic_DNA"/>
</dbReference>
<accession>A0A183T3F9</accession>
<evidence type="ECO:0000313" key="4">
    <source>
        <dbReference type="Proteomes" id="UP000275846"/>
    </source>
</evidence>
<evidence type="ECO:0000313" key="5">
    <source>
        <dbReference type="WBParaSite" id="SSLN_0001143001-mRNA-1"/>
    </source>
</evidence>
<feature type="domain" description="Reverse transcriptase" evidence="2">
    <location>
        <begin position="27"/>
        <end position="206"/>
    </location>
</feature>
<evidence type="ECO:0000313" key="3">
    <source>
        <dbReference type="EMBL" id="VDL97392.1"/>
    </source>
</evidence>
<dbReference type="AlphaFoldDB" id="A0A183T3F9"/>
<feature type="region of interest" description="Disordered" evidence="1">
    <location>
        <begin position="225"/>
        <end position="249"/>
    </location>
</feature>
<reference evidence="3 4" key="2">
    <citation type="submission" date="2018-11" db="EMBL/GenBank/DDBJ databases">
        <authorList>
            <consortium name="Pathogen Informatics"/>
        </authorList>
    </citation>
    <scope>NUCLEOTIDE SEQUENCE [LARGE SCALE GENOMIC DNA]</scope>
    <source>
        <strain evidence="3 4">NST_G2</strain>
    </source>
</reference>
<dbReference type="PANTHER" id="PTHR47027:SF26">
    <property type="entry name" value="REVERSE TRANSCRIPTASE DOMAIN-CONTAINING PROTEIN"/>
    <property type="match status" value="1"/>
</dbReference>
<gene>
    <name evidence="3" type="ORF">SSLN_LOCUS11007</name>
</gene>
<dbReference type="Proteomes" id="UP000275846">
    <property type="component" value="Unassembled WGS sequence"/>
</dbReference>